<dbReference type="InterPro" id="IPR058922">
    <property type="entry name" value="WHD_DRP"/>
</dbReference>
<feature type="domain" description="Disease resistance protein winged helix" evidence="6">
    <location>
        <begin position="443"/>
        <end position="516"/>
    </location>
</feature>
<comment type="caution">
    <text evidence="8">The sequence shown here is derived from an EMBL/GenBank/DDBJ whole genome shotgun (WGS) entry which is preliminary data.</text>
</comment>
<evidence type="ECO:0000259" key="6">
    <source>
        <dbReference type="Pfam" id="PF23559"/>
    </source>
</evidence>
<dbReference type="InterPro" id="IPR002182">
    <property type="entry name" value="NB-ARC"/>
</dbReference>
<evidence type="ECO:0000313" key="9">
    <source>
        <dbReference type="Proteomes" id="UP001370490"/>
    </source>
</evidence>
<dbReference type="Pfam" id="PF23598">
    <property type="entry name" value="LRR_14"/>
    <property type="match status" value="1"/>
</dbReference>
<dbReference type="Pfam" id="PF00931">
    <property type="entry name" value="NB-ARC"/>
    <property type="match status" value="1"/>
</dbReference>
<dbReference type="SUPFAM" id="SSF52540">
    <property type="entry name" value="P-loop containing nucleoside triphosphate hydrolases"/>
    <property type="match status" value="1"/>
</dbReference>
<dbReference type="SUPFAM" id="SSF52058">
    <property type="entry name" value="L domain-like"/>
    <property type="match status" value="1"/>
</dbReference>
<dbReference type="FunFam" id="1.10.10.10:FF:000322">
    <property type="entry name" value="Probable disease resistance protein At1g63360"/>
    <property type="match status" value="1"/>
</dbReference>
<dbReference type="Gene3D" id="1.20.5.4130">
    <property type="match status" value="1"/>
</dbReference>
<dbReference type="AlphaFoldDB" id="A0AAN8WHX5"/>
<dbReference type="CDD" id="cd14798">
    <property type="entry name" value="RX-CC_like"/>
    <property type="match status" value="1"/>
</dbReference>
<dbReference type="GO" id="GO:0043531">
    <property type="term" value="F:ADP binding"/>
    <property type="evidence" value="ECO:0007669"/>
    <property type="project" value="InterPro"/>
</dbReference>
<dbReference type="Pfam" id="PF18052">
    <property type="entry name" value="Rx_N"/>
    <property type="match status" value="1"/>
</dbReference>
<dbReference type="Gene3D" id="3.40.50.300">
    <property type="entry name" value="P-loop containing nucleotide triphosphate hydrolases"/>
    <property type="match status" value="1"/>
</dbReference>
<name>A0AAN8WHX5_9MAGN</name>
<dbReference type="PANTHER" id="PTHR23155">
    <property type="entry name" value="DISEASE RESISTANCE PROTEIN RP"/>
    <property type="match status" value="1"/>
</dbReference>
<protein>
    <submittedName>
        <fullName evidence="8">NB-ARC</fullName>
    </submittedName>
</protein>
<evidence type="ECO:0000256" key="3">
    <source>
        <dbReference type="ARBA" id="ARBA00022821"/>
    </source>
</evidence>
<dbReference type="Proteomes" id="UP001370490">
    <property type="component" value="Unassembled WGS sequence"/>
</dbReference>
<keyword evidence="3" id="KW-0611">Plant defense</keyword>
<evidence type="ECO:0000259" key="4">
    <source>
        <dbReference type="Pfam" id="PF00931"/>
    </source>
</evidence>
<dbReference type="GO" id="GO:0098542">
    <property type="term" value="P:defense response to other organism"/>
    <property type="evidence" value="ECO:0007669"/>
    <property type="project" value="TreeGrafter"/>
</dbReference>
<feature type="domain" description="Disease resistance R13L4/SHOC-2-like LRR" evidence="7">
    <location>
        <begin position="592"/>
        <end position="911"/>
    </location>
</feature>
<keyword evidence="2" id="KW-0547">Nucleotide-binding</keyword>
<evidence type="ECO:0000313" key="8">
    <source>
        <dbReference type="EMBL" id="KAK6946332.1"/>
    </source>
</evidence>
<dbReference type="InterPro" id="IPR038005">
    <property type="entry name" value="RX-like_CC"/>
</dbReference>
<dbReference type="PANTHER" id="PTHR23155:SF1185">
    <property type="entry name" value="DISEASE RESISTANCE RPP8-LIKE PROTEIN 3-RELATED"/>
    <property type="match status" value="1"/>
</dbReference>
<gene>
    <name evidence="8" type="ORF">RJ641_013876</name>
</gene>
<dbReference type="PRINTS" id="PR00364">
    <property type="entry name" value="DISEASERSIST"/>
</dbReference>
<dbReference type="InterPro" id="IPR032675">
    <property type="entry name" value="LRR_dom_sf"/>
</dbReference>
<dbReference type="Pfam" id="PF23559">
    <property type="entry name" value="WHD_DRP"/>
    <property type="match status" value="1"/>
</dbReference>
<evidence type="ECO:0000259" key="7">
    <source>
        <dbReference type="Pfam" id="PF23598"/>
    </source>
</evidence>
<accession>A0AAN8WHX5</accession>
<dbReference type="Gene3D" id="3.80.10.10">
    <property type="entry name" value="Ribonuclease Inhibitor"/>
    <property type="match status" value="2"/>
</dbReference>
<dbReference type="FunFam" id="1.10.8.430:FF:000003">
    <property type="entry name" value="Probable disease resistance protein At5g66910"/>
    <property type="match status" value="1"/>
</dbReference>
<keyword evidence="9" id="KW-1185">Reference proteome</keyword>
<dbReference type="InterPro" id="IPR055414">
    <property type="entry name" value="LRR_R13L4/SHOC2-like"/>
</dbReference>
<dbReference type="Gene3D" id="1.10.8.430">
    <property type="entry name" value="Helical domain of apoptotic protease-activating factors"/>
    <property type="match status" value="1"/>
</dbReference>
<dbReference type="InterPro" id="IPR042197">
    <property type="entry name" value="Apaf_helical"/>
</dbReference>
<evidence type="ECO:0000256" key="2">
    <source>
        <dbReference type="ARBA" id="ARBA00022741"/>
    </source>
</evidence>
<dbReference type="InterPro" id="IPR027417">
    <property type="entry name" value="P-loop_NTPase"/>
</dbReference>
<dbReference type="InterPro" id="IPR036388">
    <property type="entry name" value="WH-like_DNA-bd_sf"/>
</dbReference>
<feature type="domain" description="Disease resistance N-terminal" evidence="5">
    <location>
        <begin position="9"/>
        <end position="95"/>
    </location>
</feature>
<proteinExistence type="predicted"/>
<dbReference type="FunFam" id="3.40.50.300:FF:001091">
    <property type="entry name" value="Probable disease resistance protein At1g61300"/>
    <property type="match status" value="1"/>
</dbReference>
<dbReference type="InterPro" id="IPR041118">
    <property type="entry name" value="Rx_N"/>
</dbReference>
<feature type="domain" description="NB-ARC" evidence="4">
    <location>
        <begin position="173"/>
        <end position="344"/>
    </location>
</feature>
<keyword evidence="1" id="KW-0677">Repeat</keyword>
<reference evidence="8 9" key="1">
    <citation type="submission" date="2023-12" db="EMBL/GenBank/DDBJ databases">
        <title>A high-quality genome assembly for Dillenia turbinata (Dilleniales).</title>
        <authorList>
            <person name="Chanderbali A."/>
        </authorList>
    </citation>
    <scope>NUCLEOTIDE SEQUENCE [LARGE SCALE GENOMIC DNA]</scope>
    <source>
        <strain evidence="8">LSX21</strain>
        <tissue evidence="8">Leaf</tissue>
    </source>
</reference>
<dbReference type="Gene3D" id="1.10.10.10">
    <property type="entry name" value="Winged helix-like DNA-binding domain superfamily/Winged helix DNA-binding domain"/>
    <property type="match status" value="1"/>
</dbReference>
<evidence type="ECO:0000256" key="1">
    <source>
        <dbReference type="ARBA" id="ARBA00022737"/>
    </source>
</evidence>
<evidence type="ECO:0000259" key="5">
    <source>
        <dbReference type="Pfam" id="PF18052"/>
    </source>
</evidence>
<sequence>MVDSVVQSVVSVLLGRTIDLLNNEVNFLHGVTDQVRTLQDKLQWVHAFLKDADAVRQKEGDNRFQDLVSKFRDIAYDAEDAIDTYIFKVASVRNRGGFGGVVKRSAGIFNEIKLRHRVGEQIKAINSRISEIGKMYPDYKVQNIAGTSITNCQPRLGWRRTYAHEEEDVVGLDEDIEKLVAELTNKEGRALVVSIVGIGGSGKTTLVRKLYNHVDIKKHFNWQVWVSISQEWSARDLLINIITQTTSPSYEDRKLIQEMDIGELVKKVHNFLKEKIYLLVLDDVWENEAWDALRPAFPSENVGSKLIITSRIQNVGPHADQNCFVHKPQSLTDEKAWELLLKKVKGVIRDDKREEASRFHELGEEMLKKCSGLPLAIVVLGGLLATKTSLEEWKNVSQNIGSQLREAGKEGTQQYGEVSKVLALSYDSLPYHLKPCFLYLGMHPEDSKIRVKPLIRMWIAEGFISSQQIGREQTLEQAGEAYLRELIQRSLIQVVEKDTTGRPKSCLMHDLLRDLCLEKAREESFLEVFSKSTIATATQGSASKARRIAVHFGDDADSNRCFLLGLKNSRIRSLLCFGLFLKLSDSEWNILCTNLPLLRVLHLQVAFGYRRFPKRIGNLYVLKYLGLACRNYVEIPQSLGNLRSLQTLDIEGSSLGDSSFYWCCAAGEVVQKMEQLRYLHLGGLIRRVGGLKNLQCLKKVEAGDWMARDLPHLPNLQKLGIREIISVEQVKAVLESPCIISDRLQSLHLELSRSIEEYPSLEQLSRCRNLSKLDLWGKITEKHVQLQQQFPPNLTKLSLVDSELREQDPMAALEKLPFLKFLLLGGISYKGTQMNCSANGFPQLQHLKIVRLEELEEWRVEEGAMPHLKRLTILNCWKLRMIPEGLKFITTLQELEIVGMPKEFEERVRKVDSKRDGEATSDPDQGADYYKIRHIPGLNICSYPEYMFLP</sequence>
<dbReference type="EMBL" id="JBAMMX010000002">
    <property type="protein sequence ID" value="KAK6946332.1"/>
    <property type="molecule type" value="Genomic_DNA"/>
</dbReference>
<organism evidence="8 9">
    <name type="scientific">Dillenia turbinata</name>
    <dbReference type="NCBI Taxonomy" id="194707"/>
    <lineage>
        <taxon>Eukaryota</taxon>
        <taxon>Viridiplantae</taxon>
        <taxon>Streptophyta</taxon>
        <taxon>Embryophyta</taxon>
        <taxon>Tracheophyta</taxon>
        <taxon>Spermatophyta</taxon>
        <taxon>Magnoliopsida</taxon>
        <taxon>eudicotyledons</taxon>
        <taxon>Gunneridae</taxon>
        <taxon>Pentapetalae</taxon>
        <taxon>Dilleniales</taxon>
        <taxon>Dilleniaceae</taxon>
        <taxon>Dillenia</taxon>
    </lineage>
</organism>
<dbReference type="InterPro" id="IPR044974">
    <property type="entry name" value="Disease_R_plants"/>
</dbReference>